<dbReference type="KEGG" id="dpte:113798849"/>
<keyword evidence="1" id="KW-0472">Membrane</keyword>
<evidence type="ECO:0000256" key="1">
    <source>
        <dbReference type="SAM" id="Phobius"/>
    </source>
</evidence>
<dbReference type="AlphaFoldDB" id="A0A6P6YK14"/>
<protein>
    <submittedName>
        <fullName evidence="3">Uncharacterized protein LOC113798849</fullName>
    </submittedName>
</protein>
<reference evidence="3" key="1">
    <citation type="submission" date="2025-08" db="UniProtKB">
        <authorList>
            <consortium name="RefSeq"/>
        </authorList>
    </citation>
    <scope>IDENTIFICATION</scope>
    <source>
        <strain evidence="3">Airmid</strain>
    </source>
</reference>
<dbReference type="OrthoDB" id="6499491at2759"/>
<sequence>MSIEHKKFIVRLIIPTIFVIIVHLSSIIDGTIIDNCKLDNDKNLTEQRYTRLQSIELKYLQAKSEAQKLIDDNREKGLQDDNLINRYDDLLRNYEQYDYMMKNDPEMCDTFIDELENIVQYFIDKVLKPRRQSRWNSKWEKFLGN</sequence>
<feature type="transmembrane region" description="Helical" evidence="1">
    <location>
        <begin position="12"/>
        <end position="33"/>
    </location>
</feature>
<proteinExistence type="predicted"/>
<gene>
    <name evidence="3" type="primary">LOC113798849</name>
</gene>
<evidence type="ECO:0000313" key="2">
    <source>
        <dbReference type="Proteomes" id="UP000515146"/>
    </source>
</evidence>
<evidence type="ECO:0000313" key="3">
    <source>
        <dbReference type="RefSeq" id="XP_027205244.1"/>
    </source>
</evidence>
<keyword evidence="1" id="KW-1133">Transmembrane helix</keyword>
<keyword evidence="2" id="KW-1185">Reference proteome</keyword>
<organism evidence="2 3">
    <name type="scientific">Dermatophagoides pteronyssinus</name>
    <name type="common">European house dust mite</name>
    <dbReference type="NCBI Taxonomy" id="6956"/>
    <lineage>
        <taxon>Eukaryota</taxon>
        <taxon>Metazoa</taxon>
        <taxon>Ecdysozoa</taxon>
        <taxon>Arthropoda</taxon>
        <taxon>Chelicerata</taxon>
        <taxon>Arachnida</taxon>
        <taxon>Acari</taxon>
        <taxon>Acariformes</taxon>
        <taxon>Sarcoptiformes</taxon>
        <taxon>Astigmata</taxon>
        <taxon>Psoroptidia</taxon>
        <taxon>Analgoidea</taxon>
        <taxon>Pyroglyphidae</taxon>
        <taxon>Dermatophagoidinae</taxon>
        <taxon>Dermatophagoides</taxon>
    </lineage>
</organism>
<name>A0A6P6YK14_DERPT</name>
<keyword evidence="1" id="KW-0812">Transmembrane</keyword>
<dbReference type="Proteomes" id="UP000515146">
    <property type="component" value="Unplaced"/>
</dbReference>
<dbReference type="InParanoid" id="A0A6P6YK14"/>
<dbReference type="RefSeq" id="XP_027205244.1">
    <property type="nucleotide sequence ID" value="XM_027349443.1"/>
</dbReference>
<accession>A0A6P6YK14</accession>